<evidence type="ECO:0000256" key="2">
    <source>
        <dbReference type="ARBA" id="ARBA00022574"/>
    </source>
</evidence>
<dbReference type="InterPro" id="IPR042626">
    <property type="entry name" value="THOC6"/>
</dbReference>
<dbReference type="GO" id="GO:0000347">
    <property type="term" value="C:THO complex"/>
    <property type="evidence" value="ECO:0007669"/>
    <property type="project" value="TreeGrafter"/>
</dbReference>
<protein>
    <submittedName>
        <fullName evidence="3">DENN domain-containing 3 isoform X3</fullName>
    </submittedName>
</protein>
<dbReference type="GO" id="GO:0006406">
    <property type="term" value="P:mRNA export from nucleus"/>
    <property type="evidence" value="ECO:0007669"/>
    <property type="project" value="TreeGrafter"/>
</dbReference>
<dbReference type="Proteomes" id="UP000276133">
    <property type="component" value="Unassembled WGS sequence"/>
</dbReference>
<dbReference type="InterPro" id="IPR015943">
    <property type="entry name" value="WD40/YVTN_repeat-like_dom_sf"/>
</dbReference>
<proteinExistence type="inferred from homology"/>
<name>A0A3M7SCW6_BRAPC</name>
<dbReference type="GO" id="GO:0000346">
    <property type="term" value="C:transcription export complex"/>
    <property type="evidence" value="ECO:0007669"/>
    <property type="project" value="TreeGrafter"/>
</dbReference>
<dbReference type="AlphaFoldDB" id="A0A3M7SCW6"/>
<dbReference type="PANTHER" id="PTHR44411">
    <property type="entry name" value="THO COMPLEX SUBUNIT 6 HOMOLOG"/>
    <property type="match status" value="1"/>
</dbReference>
<dbReference type="SUPFAM" id="SSF50978">
    <property type="entry name" value="WD40 repeat-like"/>
    <property type="match status" value="1"/>
</dbReference>
<keyword evidence="4" id="KW-1185">Reference proteome</keyword>
<evidence type="ECO:0000313" key="3">
    <source>
        <dbReference type="EMBL" id="RNA33497.1"/>
    </source>
</evidence>
<evidence type="ECO:0000256" key="1">
    <source>
        <dbReference type="ARBA" id="ARBA00009728"/>
    </source>
</evidence>
<dbReference type="OrthoDB" id="6019893at2759"/>
<accession>A0A3M7SCW6</accession>
<reference evidence="3 4" key="1">
    <citation type="journal article" date="2018" name="Sci. Rep.">
        <title>Genomic signatures of local adaptation to the degree of environmental predictability in rotifers.</title>
        <authorList>
            <person name="Franch-Gras L."/>
            <person name="Hahn C."/>
            <person name="Garcia-Roger E.M."/>
            <person name="Carmona M.J."/>
            <person name="Serra M."/>
            <person name="Gomez A."/>
        </authorList>
    </citation>
    <scope>NUCLEOTIDE SEQUENCE [LARGE SCALE GENOMIC DNA]</scope>
    <source>
        <strain evidence="3">HYR1</strain>
    </source>
</reference>
<gene>
    <name evidence="3" type="ORF">BpHYR1_039570</name>
</gene>
<evidence type="ECO:0000313" key="4">
    <source>
        <dbReference type="Proteomes" id="UP000276133"/>
    </source>
</evidence>
<dbReference type="SMART" id="SM00320">
    <property type="entry name" value="WD40"/>
    <property type="match status" value="3"/>
</dbReference>
<keyword evidence="2" id="KW-0853">WD repeat</keyword>
<dbReference type="InterPro" id="IPR001680">
    <property type="entry name" value="WD40_rpt"/>
</dbReference>
<dbReference type="EMBL" id="REGN01001626">
    <property type="protein sequence ID" value="RNA33497.1"/>
    <property type="molecule type" value="Genomic_DNA"/>
</dbReference>
<organism evidence="3 4">
    <name type="scientific">Brachionus plicatilis</name>
    <name type="common">Marine rotifer</name>
    <name type="synonym">Brachionus muelleri</name>
    <dbReference type="NCBI Taxonomy" id="10195"/>
    <lineage>
        <taxon>Eukaryota</taxon>
        <taxon>Metazoa</taxon>
        <taxon>Spiralia</taxon>
        <taxon>Gnathifera</taxon>
        <taxon>Rotifera</taxon>
        <taxon>Eurotatoria</taxon>
        <taxon>Monogononta</taxon>
        <taxon>Pseudotrocha</taxon>
        <taxon>Ploima</taxon>
        <taxon>Brachionidae</taxon>
        <taxon>Brachionus</taxon>
    </lineage>
</organism>
<dbReference type="Gene3D" id="2.130.10.10">
    <property type="entry name" value="YVTN repeat-like/Quinoprotein amine dehydrogenase"/>
    <property type="match status" value="2"/>
</dbReference>
<comment type="similarity">
    <text evidence="1">Belongs to the WD repeat THOC6 family.</text>
</comment>
<dbReference type="InterPro" id="IPR036322">
    <property type="entry name" value="WD40_repeat_dom_sf"/>
</dbReference>
<dbReference type="PANTHER" id="PTHR44411:SF1">
    <property type="entry name" value="THO COMPLEX SUBUNIT 6 HOMOLOG"/>
    <property type="match status" value="1"/>
</dbReference>
<comment type="caution">
    <text evidence="3">The sequence shown here is derived from an EMBL/GenBank/DDBJ whole genome shotgun (WGS) entry which is preliminary data.</text>
</comment>
<sequence>MSKDAKKILHLKINPSIREYTYQSVESIIYVDIDGYPTVWCAVGHRIKIFDAITWNDEITDMKLENKITCLMHEPINSKIWISVLGNFFYVMDVQTRSFNQKIQIHSDIIICIINFEKIKKVLTASANGEIFVWDANKLEKIDSFNTFQATGKQLKLIDIKTSAKYLLSIYLKQIDIFDEFFQFKETLKFNCGENNELISCACLSHDPDSNEEFLWVGNTANGIVSVWSLKNFELKMRIGVYDCKGYRSFLSVDDLAHNDSIRSLCCVENKFIISGSGSGDGSIAIWRPERIKRKTIAGSINKIWNEF</sequence>